<evidence type="ECO:0000313" key="9">
    <source>
        <dbReference type="RefSeq" id="XP_017877633.1"/>
    </source>
</evidence>
<evidence type="ECO:0000256" key="1">
    <source>
        <dbReference type="ARBA" id="ARBA00022448"/>
    </source>
</evidence>
<feature type="domain" description="RH1" evidence="6">
    <location>
        <begin position="29"/>
        <end position="117"/>
    </location>
</feature>
<dbReference type="GO" id="GO:0051959">
    <property type="term" value="F:dynein light intermediate chain binding"/>
    <property type="evidence" value="ECO:0007669"/>
    <property type="project" value="TreeGrafter"/>
</dbReference>
<evidence type="ECO:0000256" key="3">
    <source>
        <dbReference type="ARBA" id="ARBA00023054"/>
    </source>
</evidence>
<evidence type="ECO:0000313" key="8">
    <source>
        <dbReference type="Proteomes" id="UP000694925"/>
    </source>
</evidence>
<dbReference type="Pfam" id="PF09744">
    <property type="entry name" value="RH1"/>
    <property type="match status" value="1"/>
</dbReference>
<feature type="region of interest" description="Disordered" evidence="5">
    <location>
        <begin position="324"/>
        <end position="352"/>
    </location>
</feature>
<name>A0AAJ7IVL4_9HYME</name>
<accession>A0AAJ7IVL4</accession>
<keyword evidence="2" id="KW-0653">Protein transport</keyword>
<dbReference type="Gene3D" id="1.20.58.1770">
    <property type="match status" value="1"/>
</dbReference>
<dbReference type="PANTHER" id="PTHR21502:SF4">
    <property type="entry name" value="RILP-LIKE PROTEIN HOMOLOG"/>
    <property type="match status" value="1"/>
</dbReference>
<dbReference type="GO" id="GO:0046983">
    <property type="term" value="F:protein dimerization activity"/>
    <property type="evidence" value="ECO:0007669"/>
    <property type="project" value="InterPro"/>
</dbReference>
<dbReference type="GO" id="GO:0005737">
    <property type="term" value="C:cytoplasm"/>
    <property type="evidence" value="ECO:0007669"/>
    <property type="project" value="TreeGrafter"/>
</dbReference>
<dbReference type="InterPro" id="IPR021563">
    <property type="entry name" value="RILP_dimer"/>
</dbReference>
<evidence type="ECO:0000259" key="7">
    <source>
        <dbReference type="PROSITE" id="PS51777"/>
    </source>
</evidence>
<feature type="domain" description="RH2" evidence="7">
    <location>
        <begin position="292"/>
        <end position="361"/>
    </location>
</feature>
<dbReference type="SUPFAM" id="SSF161256">
    <property type="entry name" value="RILP dimerisation region"/>
    <property type="match status" value="1"/>
</dbReference>
<dbReference type="GO" id="GO:0015031">
    <property type="term" value="P:protein transport"/>
    <property type="evidence" value="ECO:0007669"/>
    <property type="project" value="UniProtKB-KW"/>
</dbReference>
<feature type="coiled-coil region" evidence="4">
    <location>
        <begin position="239"/>
        <end position="266"/>
    </location>
</feature>
<reference evidence="9" key="1">
    <citation type="submission" date="2025-08" db="UniProtKB">
        <authorList>
            <consortium name="RefSeq"/>
        </authorList>
    </citation>
    <scope>IDENTIFICATION</scope>
    <source>
        <tissue evidence="9">Whole body</tissue>
    </source>
</reference>
<sequence length="401" mass="46320">MVEDKSGTFANKIVISKVFMPFCLENYTTRNMDEYAVASEISVVDVYDIASEIGKECEKLIDSYGVESVTNLMPKVIHALEILENLATKNERENTTVQELRSKISQLENDKIGKAEDRQRFEKELEQIEEHWRQESRDLVEMVNRLQEENRRLSEALQESRSDTFTASQEVDVAVLQHLRSMIDKQREQIRGRDKEMLQKTMELENLTAQVEKLGVVGRELKRKQRQAQMQARGLVEERADFLAQLQDQNRELINLRARLGLARKENEDLSKVQNYPDLTNKAVYDLDDPDRPRFTTAELKEILHERNELKARVSDLEDELELYRPKPEPVEEDAPVQGPLPYEPDDAPWKKSSESGIRKFFRKIFSESSSSFLVGSSPRRSLSSLSKMALSGNSTYDESV</sequence>
<organism evidence="8 9">
    <name type="scientific">Ceratina calcarata</name>
    <dbReference type="NCBI Taxonomy" id="156304"/>
    <lineage>
        <taxon>Eukaryota</taxon>
        <taxon>Metazoa</taxon>
        <taxon>Ecdysozoa</taxon>
        <taxon>Arthropoda</taxon>
        <taxon>Hexapoda</taxon>
        <taxon>Insecta</taxon>
        <taxon>Pterygota</taxon>
        <taxon>Neoptera</taxon>
        <taxon>Endopterygota</taxon>
        <taxon>Hymenoptera</taxon>
        <taxon>Apocrita</taxon>
        <taxon>Aculeata</taxon>
        <taxon>Apoidea</taxon>
        <taxon>Anthophila</taxon>
        <taxon>Apidae</taxon>
        <taxon>Ceratina</taxon>
        <taxon>Zadontomerus</taxon>
    </lineage>
</organism>
<dbReference type="GO" id="GO:0060271">
    <property type="term" value="P:cilium assembly"/>
    <property type="evidence" value="ECO:0007669"/>
    <property type="project" value="TreeGrafter"/>
</dbReference>
<dbReference type="PROSITE" id="PS51777">
    <property type="entry name" value="RH2"/>
    <property type="match status" value="1"/>
</dbReference>
<evidence type="ECO:0000259" key="6">
    <source>
        <dbReference type="PROSITE" id="PS51776"/>
    </source>
</evidence>
<dbReference type="PANTHER" id="PTHR21502">
    <property type="entry name" value="ZINC FINGER PROTEIN DZIP1"/>
    <property type="match status" value="1"/>
</dbReference>
<dbReference type="Proteomes" id="UP000694925">
    <property type="component" value="Unplaced"/>
</dbReference>
<keyword evidence="8" id="KW-1185">Reference proteome</keyword>
<dbReference type="AlphaFoldDB" id="A0AAJ7IVL4"/>
<gene>
    <name evidence="9" type="primary">LOC108623485</name>
</gene>
<dbReference type="FunFam" id="1.20.58.1770:FF:000005">
    <property type="entry name" value="RILP-like protein homolog isoform X1"/>
    <property type="match status" value="1"/>
</dbReference>
<dbReference type="Gene3D" id="6.10.230.10">
    <property type="match status" value="1"/>
</dbReference>
<dbReference type="InterPro" id="IPR034743">
    <property type="entry name" value="RH1"/>
</dbReference>
<dbReference type="InterPro" id="IPR034744">
    <property type="entry name" value="RH2"/>
</dbReference>
<dbReference type="GO" id="GO:0036064">
    <property type="term" value="C:ciliary basal body"/>
    <property type="evidence" value="ECO:0007669"/>
    <property type="project" value="TreeGrafter"/>
</dbReference>
<keyword evidence="1" id="KW-0813">Transport</keyword>
<evidence type="ECO:0000256" key="4">
    <source>
        <dbReference type="SAM" id="Coils"/>
    </source>
</evidence>
<proteinExistence type="predicted"/>
<dbReference type="CDD" id="cd14445">
    <property type="entry name" value="RILP-like"/>
    <property type="match status" value="1"/>
</dbReference>
<evidence type="ECO:0000256" key="5">
    <source>
        <dbReference type="SAM" id="MobiDB-lite"/>
    </source>
</evidence>
<keyword evidence="3 4" id="KW-0175">Coiled coil</keyword>
<protein>
    <submittedName>
        <fullName evidence="9">RILP-like protein homolog isoform X3</fullName>
    </submittedName>
</protein>
<evidence type="ECO:0000256" key="2">
    <source>
        <dbReference type="ARBA" id="ARBA00022927"/>
    </source>
</evidence>
<feature type="compositionally biased region" description="Polar residues" evidence="5">
    <location>
        <begin position="392"/>
        <end position="401"/>
    </location>
</feature>
<dbReference type="GeneID" id="108623485"/>
<dbReference type="PROSITE" id="PS51776">
    <property type="entry name" value="RH1"/>
    <property type="match status" value="1"/>
</dbReference>
<dbReference type="Pfam" id="PF11461">
    <property type="entry name" value="RILP"/>
    <property type="match status" value="1"/>
</dbReference>
<feature type="region of interest" description="Disordered" evidence="5">
    <location>
        <begin position="371"/>
        <end position="401"/>
    </location>
</feature>
<feature type="compositionally biased region" description="Low complexity" evidence="5">
    <location>
        <begin position="371"/>
        <end position="387"/>
    </location>
</feature>
<dbReference type="InterPro" id="IPR051241">
    <property type="entry name" value="DZIP_RILPL"/>
</dbReference>
<feature type="coiled-coil region" evidence="4">
    <location>
        <begin position="83"/>
        <end position="163"/>
    </location>
</feature>
<dbReference type="RefSeq" id="XP_017877633.1">
    <property type="nucleotide sequence ID" value="XM_018022144.2"/>
</dbReference>
<dbReference type="CTD" id="31090"/>
<dbReference type="GO" id="GO:0031267">
    <property type="term" value="F:small GTPase binding"/>
    <property type="evidence" value="ECO:0007669"/>
    <property type="project" value="TreeGrafter"/>
</dbReference>